<reference evidence="2" key="1">
    <citation type="journal article" date="2019" name="Int. J. Syst. Evol. Microbiol.">
        <title>The Global Catalogue of Microorganisms (GCM) 10K type strain sequencing project: providing services to taxonomists for standard genome sequencing and annotation.</title>
        <authorList>
            <consortium name="The Broad Institute Genomics Platform"/>
            <consortium name="The Broad Institute Genome Sequencing Center for Infectious Disease"/>
            <person name="Wu L."/>
            <person name="Ma J."/>
        </authorList>
    </citation>
    <scope>NUCLEOTIDE SEQUENCE [LARGE SCALE GENOMIC DNA]</scope>
    <source>
        <strain evidence="2">JCM 9092</strain>
    </source>
</reference>
<gene>
    <name evidence="1" type="ORF">GCM10010449_69820</name>
</gene>
<keyword evidence="2" id="KW-1185">Reference proteome</keyword>
<comment type="caution">
    <text evidence="1">The sequence shown here is derived from an EMBL/GenBank/DDBJ whole genome shotgun (WGS) entry which is preliminary data.</text>
</comment>
<sequence>MGLISGLLLLPLAPARGVIWVAERLQDAAERELYDPGVIRAQLVALNQDLDEGHISLSEFEVEEERLLDRLYAAQTGPRRRQTEGDRHE</sequence>
<proteinExistence type="predicted"/>
<dbReference type="RefSeq" id="WP_344528077.1">
    <property type="nucleotide sequence ID" value="NZ_BAAAUG010000158.1"/>
</dbReference>
<dbReference type="Proteomes" id="UP001501637">
    <property type="component" value="Unassembled WGS sequence"/>
</dbReference>
<evidence type="ECO:0000313" key="1">
    <source>
        <dbReference type="EMBL" id="GAA3139828.1"/>
    </source>
</evidence>
<accession>A0ABP6N8Q6</accession>
<organism evidence="1 2">
    <name type="scientific">Streptomyces rectiviolaceus</name>
    <dbReference type="NCBI Taxonomy" id="332591"/>
    <lineage>
        <taxon>Bacteria</taxon>
        <taxon>Bacillati</taxon>
        <taxon>Actinomycetota</taxon>
        <taxon>Actinomycetes</taxon>
        <taxon>Kitasatosporales</taxon>
        <taxon>Streptomycetaceae</taxon>
        <taxon>Streptomyces</taxon>
    </lineage>
</organism>
<dbReference type="EMBL" id="BAAAUG010000158">
    <property type="protein sequence ID" value="GAA3139828.1"/>
    <property type="molecule type" value="Genomic_DNA"/>
</dbReference>
<evidence type="ECO:0000313" key="2">
    <source>
        <dbReference type="Proteomes" id="UP001501637"/>
    </source>
</evidence>
<dbReference type="InterPro" id="IPR007804">
    <property type="entry name" value="GvpG"/>
</dbReference>
<dbReference type="Pfam" id="PF05120">
    <property type="entry name" value="GvpG"/>
    <property type="match status" value="1"/>
</dbReference>
<protein>
    <submittedName>
        <fullName evidence="1">Gas vesicle protein GvpG</fullName>
    </submittedName>
</protein>
<name>A0ABP6N8Q6_9ACTN</name>